<dbReference type="HOGENOM" id="CLU_094333_1_0_1"/>
<evidence type="ECO:0000256" key="7">
    <source>
        <dbReference type="ARBA" id="ARBA00022989"/>
    </source>
</evidence>
<dbReference type="GeneID" id="19235579"/>
<evidence type="ECO:0000256" key="11">
    <source>
        <dbReference type="ARBA" id="ARBA00023170"/>
    </source>
</evidence>
<evidence type="ECO:0000256" key="8">
    <source>
        <dbReference type="ARBA" id="ARBA00023010"/>
    </source>
</evidence>
<dbReference type="GO" id="GO:0005741">
    <property type="term" value="C:mitochondrial outer membrane"/>
    <property type="evidence" value="ECO:0007669"/>
    <property type="project" value="UniProtKB-SubCell"/>
</dbReference>
<keyword evidence="10" id="KW-0472">Membrane</keyword>
<evidence type="ECO:0000256" key="3">
    <source>
        <dbReference type="ARBA" id="ARBA00022448"/>
    </source>
</evidence>
<feature type="compositionally biased region" description="Basic and acidic residues" evidence="12">
    <location>
        <begin position="1"/>
        <end position="23"/>
    </location>
</feature>
<dbReference type="eggNOG" id="KOG4111">
    <property type="taxonomic scope" value="Eukaryota"/>
</dbReference>
<evidence type="ECO:0000313" key="13">
    <source>
        <dbReference type="EMBL" id="ERF71529.1"/>
    </source>
</evidence>
<comment type="subcellular location">
    <subcellularLocation>
        <location evidence="1">Mitochondrion outer membrane</location>
        <topology evidence="1">Single-pass membrane protein</topology>
    </subcellularLocation>
</comment>
<dbReference type="CDD" id="cd22884">
    <property type="entry name" value="TOM22"/>
    <property type="match status" value="1"/>
</dbReference>
<protein>
    <recommendedName>
        <fullName evidence="15">Mitochondrial import receptor subunit tom22</fullName>
    </recommendedName>
</protein>
<gene>
    <name evidence="13" type="ORF">EPUS_00518</name>
</gene>
<keyword evidence="5" id="KW-1000">Mitochondrion outer membrane</keyword>
<sequence length="160" mass="16793">MVKLKEVEDEHFAEKPATTKDDALLESDNDDDYTDTDSEISVASDLDVPTSESLLDRVAALVDIIPPSARGKISSTSSSIASFTGSALSFTGKSLWVVSTSVLLLGIPYALAFGQEQEIMEREREEGLMREGASSMLQAGQAGAPGVTAPQGGQGGKPSL</sequence>
<feature type="region of interest" description="Disordered" evidence="12">
    <location>
        <begin position="124"/>
        <end position="160"/>
    </location>
</feature>
<evidence type="ECO:0000256" key="2">
    <source>
        <dbReference type="ARBA" id="ARBA00009874"/>
    </source>
</evidence>
<keyword evidence="6" id="KW-0653">Protein transport</keyword>
<evidence type="ECO:0000256" key="5">
    <source>
        <dbReference type="ARBA" id="ARBA00022787"/>
    </source>
</evidence>
<dbReference type="Proteomes" id="UP000019373">
    <property type="component" value="Unassembled WGS sequence"/>
</dbReference>
<dbReference type="OrthoDB" id="10016939at2759"/>
<keyword evidence="14" id="KW-1185">Reference proteome</keyword>
<dbReference type="OMA" id="LVWIVTT"/>
<evidence type="ECO:0000256" key="12">
    <source>
        <dbReference type="SAM" id="MobiDB-lite"/>
    </source>
</evidence>
<evidence type="ECO:0000256" key="9">
    <source>
        <dbReference type="ARBA" id="ARBA00023128"/>
    </source>
</evidence>
<evidence type="ECO:0000256" key="4">
    <source>
        <dbReference type="ARBA" id="ARBA00022692"/>
    </source>
</evidence>
<dbReference type="PANTHER" id="PTHR12504:SF0">
    <property type="entry name" value="MITOCHONDRIAL IMPORT RECEPTOR SUBUNIT TOM22 HOMOLOG"/>
    <property type="match status" value="1"/>
</dbReference>
<dbReference type="AlphaFoldDB" id="U1HQZ3"/>
<proteinExistence type="inferred from homology"/>
<evidence type="ECO:0000256" key="6">
    <source>
        <dbReference type="ARBA" id="ARBA00022927"/>
    </source>
</evidence>
<feature type="compositionally biased region" description="Acidic residues" evidence="12">
    <location>
        <begin position="24"/>
        <end position="38"/>
    </location>
</feature>
<keyword evidence="4" id="KW-0812">Transmembrane</keyword>
<evidence type="ECO:0000313" key="14">
    <source>
        <dbReference type="Proteomes" id="UP000019373"/>
    </source>
</evidence>
<comment type="similarity">
    <text evidence="2">Belongs to the Tom22 family.</text>
</comment>
<reference evidence="14" key="1">
    <citation type="journal article" date="2014" name="BMC Genomics">
        <title>Genome characteristics reveal the impact of lichenization on lichen-forming fungus Endocarpon pusillum Hedwig (Verrucariales, Ascomycota).</title>
        <authorList>
            <person name="Wang Y.-Y."/>
            <person name="Liu B."/>
            <person name="Zhang X.-Y."/>
            <person name="Zhou Q.-M."/>
            <person name="Zhang T."/>
            <person name="Li H."/>
            <person name="Yu Y.-F."/>
            <person name="Zhang X.-L."/>
            <person name="Hao X.-Y."/>
            <person name="Wang M."/>
            <person name="Wang L."/>
            <person name="Wei J.-C."/>
        </authorList>
    </citation>
    <scope>NUCLEOTIDE SEQUENCE [LARGE SCALE GENOMIC DNA]</scope>
    <source>
        <strain evidence="14">Z07020 / HMAS-L-300199</strain>
    </source>
</reference>
<keyword evidence="9" id="KW-0496">Mitochondrion</keyword>
<evidence type="ECO:0008006" key="15">
    <source>
        <dbReference type="Google" id="ProtNLM"/>
    </source>
</evidence>
<feature type="region of interest" description="Disordered" evidence="12">
    <location>
        <begin position="1"/>
        <end position="42"/>
    </location>
</feature>
<organism evidence="13 14">
    <name type="scientific">Endocarpon pusillum (strain Z07020 / HMAS-L-300199)</name>
    <name type="common">Lichen-forming fungus</name>
    <dbReference type="NCBI Taxonomy" id="1263415"/>
    <lineage>
        <taxon>Eukaryota</taxon>
        <taxon>Fungi</taxon>
        <taxon>Dikarya</taxon>
        <taxon>Ascomycota</taxon>
        <taxon>Pezizomycotina</taxon>
        <taxon>Eurotiomycetes</taxon>
        <taxon>Chaetothyriomycetidae</taxon>
        <taxon>Verrucariales</taxon>
        <taxon>Verrucariaceae</taxon>
        <taxon>Endocarpon</taxon>
    </lineage>
</organism>
<evidence type="ECO:0000256" key="10">
    <source>
        <dbReference type="ARBA" id="ARBA00023136"/>
    </source>
</evidence>
<keyword evidence="3" id="KW-0813">Transport</keyword>
<dbReference type="GO" id="GO:0006886">
    <property type="term" value="P:intracellular protein transport"/>
    <property type="evidence" value="ECO:0007669"/>
    <property type="project" value="InterPro"/>
</dbReference>
<keyword evidence="7" id="KW-1133">Transmembrane helix</keyword>
<dbReference type="InterPro" id="IPR005683">
    <property type="entry name" value="Tom22"/>
</dbReference>
<dbReference type="EMBL" id="KE721204">
    <property type="protein sequence ID" value="ERF71529.1"/>
    <property type="molecule type" value="Genomic_DNA"/>
</dbReference>
<evidence type="ECO:0000256" key="1">
    <source>
        <dbReference type="ARBA" id="ARBA00004572"/>
    </source>
</evidence>
<name>U1HQZ3_ENDPU</name>
<accession>U1HQZ3</accession>
<keyword evidence="11" id="KW-0675">Receptor</keyword>
<keyword evidence="8" id="KW-0811">Translocation</keyword>
<dbReference type="Pfam" id="PF04281">
    <property type="entry name" value="Tom22"/>
    <property type="match status" value="1"/>
</dbReference>
<dbReference type="RefSeq" id="XP_007802738.1">
    <property type="nucleotide sequence ID" value="XM_007804547.1"/>
</dbReference>
<dbReference type="PANTHER" id="PTHR12504">
    <property type="entry name" value="MITOCHONDRIAL IMPORT RECEPTOR SUBUNIT TOM22"/>
    <property type="match status" value="1"/>
</dbReference>